<dbReference type="EnsemblProtists" id="PYU1_T007690">
    <property type="protein sequence ID" value="PYU1_T007690"/>
    <property type="gene ID" value="PYU1_G007674"/>
</dbReference>
<dbReference type="Pfam" id="PF00462">
    <property type="entry name" value="Glutaredoxin"/>
    <property type="match status" value="1"/>
</dbReference>
<dbReference type="STRING" id="431595.K3WRU6"/>
<dbReference type="SUPFAM" id="SSF52833">
    <property type="entry name" value="Thioredoxin-like"/>
    <property type="match status" value="1"/>
</dbReference>
<dbReference type="InterPro" id="IPR036249">
    <property type="entry name" value="Thioredoxin-like_sf"/>
</dbReference>
<protein>
    <recommendedName>
        <fullName evidence="2">Glutaredoxin domain-containing protein</fullName>
    </recommendedName>
</protein>
<feature type="domain" description="Glutaredoxin" evidence="2">
    <location>
        <begin position="17"/>
        <end position="79"/>
    </location>
</feature>
<dbReference type="InParanoid" id="K3WRU6"/>
<dbReference type="PROSITE" id="PS51354">
    <property type="entry name" value="GLUTAREDOXIN_2"/>
    <property type="match status" value="1"/>
</dbReference>
<evidence type="ECO:0000313" key="4">
    <source>
        <dbReference type="Proteomes" id="UP000019132"/>
    </source>
</evidence>
<dbReference type="PANTHER" id="PTHR45694">
    <property type="entry name" value="GLUTAREDOXIN 2"/>
    <property type="match status" value="1"/>
</dbReference>
<dbReference type="HOGENOM" id="CLU_026126_7_2_1"/>
<organism evidence="3 4">
    <name type="scientific">Globisporangium ultimum (strain ATCC 200006 / CBS 805.95 / DAOM BR144)</name>
    <name type="common">Pythium ultimum</name>
    <dbReference type="NCBI Taxonomy" id="431595"/>
    <lineage>
        <taxon>Eukaryota</taxon>
        <taxon>Sar</taxon>
        <taxon>Stramenopiles</taxon>
        <taxon>Oomycota</taxon>
        <taxon>Peronosporomycetes</taxon>
        <taxon>Pythiales</taxon>
        <taxon>Pythiaceae</taxon>
        <taxon>Globisporangium</taxon>
    </lineage>
</organism>
<dbReference type="Proteomes" id="UP000019132">
    <property type="component" value="Unassembled WGS sequence"/>
</dbReference>
<keyword evidence="1" id="KW-0676">Redox-active center</keyword>
<dbReference type="GO" id="GO:0005737">
    <property type="term" value="C:cytoplasm"/>
    <property type="evidence" value="ECO:0007669"/>
    <property type="project" value="TreeGrafter"/>
</dbReference>
<dbReference type="eggNOG" id="KOG1752">
    <property type="taxonomic scope" value="Eukaryota"/>
</dbReference>
<evidence type="ECO:0000313" key="3">
    <source>
        <dbReference type="EnsemblProtists" id="PYU1_T007690"/>
    </source>
</evidence>
<dbReference type="Gene3D" id="3.40.30.10">
    <property type="entry name" value="Glutaredoxin"/>
    <property type="match status" value="1"/>
</dbReference>
<reference evidence="4" key="1">
    <citation type="journal article" date="2010" name="Genome Biol.">
        <title>Genome sequence of the necrotrophic plant pathogen Pythium ultimum reveals original pathogenicity mechanisms and effector repertoire.</title>
        <authorList>
            <person name="Levesque C.A."/>
            <person name="Brouwer H."/>
            <person name="Cano L."/>
            <person name="Hamilton J.P."/>
            <person name="Holt C."/>
            <person name="Huitema E."/>
            <person name="Raffaele S."/>
            <person name="Robideau G.P."/>
            <person name="Thines M."/>
            <person name="Win J."/>
            <person name="Zerillo M.M."/>
            <person name="Beakes G.W."/>
            <person name="Boore J.L."/>
            <person name="Busam D."/>
            <person name="Dumas B."/>
            <person name="Ferriera S."/>
            <person name="Fuerstenberg S.I."/>
            <person name="Gachon C.M."/>
            <person name="Gaulin E."/>
            <person name="Govers F."/>
            <person name="Grenville-Briggs L."/>
            <person name="Horner N."/>
            <person name="Hostetler J."/>
            <person name="Jiang R.H."/>
            <person name="Johnson J."/>
            <person name="Krajaejun T."/>
            <person name="Lin H."/>
            <person name="Meijer H.J."/>
            <person name="Moore B."/>
            <person name="Morris P."/>
            <person name="Phuntmart V."/>
            <person name="Puiu D."/>
            <person name="Shetty J."/>
            <person name="Stajich J.E."/>
            <person name="Tripathy S."/>
            <person name="Wawra S."/>
            <person name="van West P."/>
            <person name="Whitty B.R."/>
            <person name="Coutinho P.M."/>
            <person name="Henrissat B."/>
            <person name="Martin F."/>
            <person name="Thomas P.D."/>
            <person name="Tyler B.M."/>
            <person name="De Vries R.P."/>
            <person name="Kamoun S."/>
            <person name="Yandell M."/>
            <person name="Tisserat N."/>
            <person name="Buell C.R."/>
        </authorList>
    </citation>
    <scope>NUCLEOTIDE SEQUENCE</scope>
    <source>
        <strain evidence="4">DAOM:BR144</strain>
    </source>
</reference>
<sequence>MPSPREIVETKVAANPVVMFSKSYCQYCTKAKALLRELGVQFELIELDQVDDGDAIQDALTEITGQRTVPNVFIGGKSVGGNSDIQALYKNDQLVPLLKQHGALP</sequence>
<dbReference type="GO" id="GO:0034599">
    <property type="term" value="P:cellular response to oxidative stress"/>
    <property type="evidence" value="ECO:0007669"/>
    <property type="project" value="TreeGrafter"/>
</dbReference>
<dbReference type="GO" id="GO:0015038">
    <property type="term" value="F:glutathione disulfide oxidoreductase activity"/>
    <property type="evidence" value="ECO:0007669"/>
    <property type="project" value="TreeGrafter"/>
</dbReference>
<dbReference type="AlphaFoldDB" id="K3WRU6"/>
<name>K3WRU6_GLOUD</name>
<dbReference type="InterPro" id="IPR002109">
    <property type="entry name" value="Glutaredoxin"/>
</dbReference>
<dbReference type="NCBIfam" id="TIGR02180">
    <property type="entry name" value="GRX_euk"/>
    <property type="match status" value="1"/>
</dbReference>
<reference evidence="3" key="3">
    <citation type="submission" date="2015-02" db="UniProtKB">
        <authorList>
            <consortium name="EnsemblProtists"/>
        </authorList>
    </citation>
    <scope>IDENTIFICATION</scope>
    <source>
        <strain evidence="3">DAOM BR144</strain>
    </source>
</reference>
<dbReference type="EMBL" id="GL376585">
    <property type="status" value="NOT_ANNOTATED_CDS"/>
    <property type="molecule type" value="Genomic_DNA"/>
</dbReference>
<keyword evidence="4" id="KW-1185">Reference proteome</keyword>
<evidence type="ECO:0000259" key="2">
    <source>
        <dbReference type="Pfam" id="PF00462"/>
    </source>
</evidence>
<accession>K3WRU6</accession>
<evidence type="ECO:0000256" key="1">
    <source>
        <dbReference type="ARBA" id="ARBA00023284"/>
    </source>
</evidence>
<dbReference type="OMA" id="YCHKARA"/>
<dbReference type="PRINTS" id="PR00160">
    <property type="entry name" value="GLUTAREDOXIN"/>
</dbReference>
<dbReference type="InterPro" id="IPR014025">
    <property type="entry name" value="Glutaredoxin_subgr"/>
</dbReference>
<reference evidence="4" key="2">
    <citation type="submission" date="2010-04" db="EMBL/GenBank/DDBJ databases">
        <authorList>
            <person name="Buell R."/>
            <person name="Hamilton J."/>
            <person name="Hostetler J."/>
        </authorList>
    </citation>
    <scope>NUCLEOTIDE SEQUENCE [LARGE SCALE GENOMIC DNA]</scope>
    <source>
        <strain evidence="4">DAOM:BR144</strain>
    </source>
</reference>
<dbReference type="CDD" id="cd03419">
    <property type="entry name" value="GRX_GRXh_1_2_like"/>
    <property type="match status" value="1"/>
</dbReference>
<dbReference type="FunFam" id="3.40.30.10:FF:000026">
    <property type="entry name" value="Glutaredoxin 2"/>
    <property type="match status" value="1"/>
</dbReference>
<dbReference type="PANTHER" id="PTHR45694:SF5">
    <property type="entry name" value="GLUTAREDOXIN 2"/>
    <property type="match status" value="1"/>
</dbReference>
<dbReference type="FunCoup" id="K3WRU6">
    <property type="interactions" value="86"/>
</dbReference>
<proteinExistence type="predicted"/>
<dbReference type="VEuPathDB" id="FungiDB:PYU1_G007674"/>
<dbReference type="InterPro" id="IPR011899">
    <property type="entry name" value="Glutaredoxin_euk/vir"/>
</dbReference>